<organism evidence="3">
    <name type="scientific">marine metagenome</name>
    <dbReference type="NCBI Taxonomy" id="408172"/>
    <lineage>
        <taxon>unclassified sequences</taxon>
        <taxon>metagenomes</taxon>
        <taxon>ecological metagenomes</taxon>
    </lineage>
</organism>
<reference evidence="3" key="1">
    <citation type="submission" date="2018-05" db="EMBL/GenBank/DDBJ databases">
        <authorList>
            <person name="Lanie J.A."/>
            <person name="Ng W.-L."/>
            <person name="Kazmierczak K.M."/>
            <person name="Andrzejewski T.M."/>
            <person name="Davidsen T.M."/>
            <person name="Wayne K.J."/>
            <person name="Tettelin H."/>
            <person name="Glass J.I."/>
            <person name="Rusch D."/>
            <person name="Podicherti R."/>
            <person name="Tsui H.-C.T."/>
            <person name="Winkler M.E."/>
        </authorList>
    </citation>
    <scope>NUCLEOTIDE SEQUENCE</scope>
</reference>
<dbReference type="GO" id="GO:0004553">
    <property type="term" value="F:hydrolase activity, hydrolyzing O-glycosyl compounds"/>
    <property type="evidence" value="ECO:0007669"/>
    <property type="project" value="TreeGrafter"/>
</dbReference>
<dbReference type="PANTHER" id="PTHR16138">
    <property type="entry name" value="MYCOPHENOLIC ACID ACYL-GLUCURONIDE ESTERASE, MITOCHONDRIAL"/>
    <property type="match status" value="1"/>
</dbReference>
<dbReference type="Pfam" id="PF00326">
    <property type="entry name" value="Peptidase_S9"/>
    <property type="match status" value="1"/>
</dbReference>
<evidence type="ECO:0000259" key="2">
    <source>
        <dbReference type="Pfam" id="PF00326"/>
    </source>
</evidence>
<feature type="domain" description="Peptidase S9 prolyl oligopeptidase catalytic" evidence="2">
    <location>
        <begin position="107"/>
        <end position="253"/>
    </location>
</feature>
<dbReference type="GO" id="GO:0006508">
    <property type="term" value="P:proteolysis"/>
    <property type="evidence" value="ECO:0007669"/>
    <property type="project" value="InterPro"/>
</dbReference>
<dbReference type="InterPro" id="IPR029058">
    <property type="entry name" value="AB_hydrolase_fold"/>
</dbReference>
<dbReference type="PANTHER" id="PTHR16138:SF7">
    <property type="entry name" value="PALMITOYL-PROTEIN THIOESTERASE ABHD10, MITOCHONDRIAL"/>
    <property type="match status" value="1"/>
</dbReference>
<protein>
    <recommendedName>
        <fullName evidence="2">Peptidase S9 prolyl oligopeptidase catalytic domain-containing protein</fullName>
    </recommendedName>
</protein>
<dbReference type="InterPro" id="IPR001375">
    <property type="entry name" value="Peptidase_S9_cat"/>
</dbReference>
<dbReference type="Gene3D" id="3.40.50.1820">
    <property type="entry name" value="alpha/beta hydrolase"/>
    <property type="match status" value="1"/>
</dbReference>
<gene>
    <name evidence="3" type="ORF">METZ01_LOCUS138177</name>
</gene>
<dbReference type="EMBL" id="UINC01020285">
    <property type="protein sequence ID" value="SVA85323.1"/>
    <property type="molecule type" value="Genomic_DNA"/>
</dbReference>
<dbReference type="AlphaFoldDB" id="A0A381Z999"/>
<name>A0A381Z999_9ZZZZ</name>
<dbReference type="SUPFAM" id="SSF53474">
    <property type="entry name" value="alpha/beta-Hydrolases"/>
    <property type="match status" value="1"/>
</dbReference>
<evidence type="ECO:0000256" key="1">
    <source>
        <dbReference type="ARBA" id="ARBA00022801"/>
    </source>
</evidence>
<proteinExistence type="predicted"/>
<accession>A0A381Z999</accession>
<dbReference type="InterPro" id="IPR052382">
    <property type="entry name" value="ABHD10_acyl-thioesterase"/>
</dbReference>
<dbReference type="GO" id="GO:0008236">
    <property type="term" value="F:serine-type peptidase activity"/>
    <property type="evidence" value="ECO:0007669"/>
    <property type="project" value="InterPro"/>
</dbReference>
<evidence type="ECO:0000313" key="3">
    <source>
        <dbReference type="EMBL" id="SVA85323.1"/>
    </source>
</evidence>
<keyword evidence="1" id="KW-0378">Hydrolase</keyword>
<sequence length="256" mass="27534">MKLAKRGSGWYFGPHMFGEIRNQQGEKLDYTVHSGEARSDFIVIIGHGVTGNKDRPFVVALAEGLGATGIPTLRMSFAGNGDSEGQFADCTISKETEDLGSVIDVVGDRKICYIGHSMGGAVGVRRASTDSRINALVSLAGMVQTEEFAQREFGEETPDAGCMWEEESCPLSSTYMNDMAAIHSVADLGAQISVPWLLVHGTEDDVVPIGDSRDIIAKATNTAEFFEIAGADHVFSDDALQVIVNKVVDWVKTQAD</sequence>